<keyword evidence="1" id="KW-0328">Glycosyltransferase</keyword>
<evidence type="ECO:0000259" key="3">
    <source>
        <dbReference type="Pfam" id="PF00534"/>
    </source>
</evidence>
<proteinExistence type="predicted"/>
<dbReference type="Proteomes" id="UP000305792">
    <property type="component" value="Unassembled WGS sequence"/>
</dbReference>
<evidence type="ECO:0000256" key="1">
    <source>
        <dbReference type="ARBA" id="ARBA00022676"/>
    </source>
</evidence>
<dbReference type="PANTHER" id="PTHR12526:SF627">
    <property type="entry name" value="D-RHAMNOSYLTRANSFERASE WBPZ"/>
    <property type="match status" value="1"/>
</dbReference>
<dbReference type="SUPFAM" id="SSF53756">
    <property type="entry name" value="UDP-Glycosyltransferase/glycogen phosphorylase"/>
    <property type="match status" value="1"/>
</dbReference>
<dbReference type="RefSeq" id="WP_136527744.1">
    <property type="nucleotide sequence ID" value="NZ_STGX01000001.1"/>
</dbReference>
<dbReference type="OrthoDB" id="570545at2"/>
<dbReference type="InterPro" id="IPR001296">
    <property type="entry name" value="Glyco_trans_1"/>
</dbReference>
<keyword evidence="2 5" id="KW-0808">Transferase</keyword>
<organism evidence="5 6">
    <name type="scientific">Glycomyces paridis</name>
    <dbReference type="NCBI Taxonomy" id="2126555"/>
    <lineage>
        <taxon>Bacteria</taxon>
        <taxon>Bacillati</taxon>
        <taxon>Actinomycetota</taxon>
        <taxon>Actinomycetes</taxon>
        <taxon>Glycomycetales</taxon>
        <taxon>Glycomycetaceae</taxon>
        <taxon>Glycomyces</taxon>
    </lineage>
</organism>
<feature type="domain" description="Glycosyltransferase subfamily 4-like N-terminal" evidence="4">
    <location>
        <begin position="13"/>
        <end position="197"/>
    </location>
</feature>
<dbReference type="EMBL" id="STGX01000001">
    <property type="protein sequence ID" value="THV31967.1"/>
    <property type="molecule type" value="Genomic_DNA"/>
</dbReference>
<dbReference type="Gene3D" id="3.40.50.2000">
    <property type="entry name" value="Glycogen Phosphorylase B"/>
    <property type="match status" value="2"/>
</dbReference>
<dbReference type="PANTHER" id="PTHR12526">
    <property type="entry name" value="GLYCOSYLTRANSFERASE"/>
    <property type="match status" value="1"/>
</dbReference>
<gene>
    <name evidence="5" type="ORF">E9998_00445</name>
</gene>
<dbReference type="AlphaFoldDB" id="A0A4S8PMG9"/>
<evidence type="ECO:0000259" key="4">
    <source>
        <dbReference type="Pfam" id="PF13439"/>
    </source>
</evidence>
<dbReference type="GO" id="GO:0016757">
    <property type="term" value="F:glycosyltransferase activity"/>
    <property type="evidence" value="ECO:0007669"/>
    <property type="project" value="UniProtKB-KW"/>
</dbReference>
<comment type="caution">
    <text evidence="5">The sequence shown here is derived from an EMBL/GenBank/DDBJ whole genome shotgun (WGS) entry which is preliminary data.</text>
</comment>
<sequence>MRITFLVRTVWGIGGTIRTTVNTAEALAERGHDVAIASCVRNKAAPDFDIDPRIAVRSLWDVRAPADGGEALSPLDAYRARRPSFLDADNVNNMKESSRLLDRRVKRFFQEVDTDILVTTQASLNLYAAAYARPDTVVVAQEHLFLDNYRPAVRSRLLAACDRFDALVVITEADARAYREALRDRAGIVEVIPNSVPANTVGPSPLTAPVIMSAGRLTSMKGFDLLVEAFGEIAHRYPDWSVRVYGRGPEKKRLHRLIGEYGLRGRIKLMGPVSPLDPVWQEASIAAVTSHYESFGLILVEAMAAGVPVVATAVKQGPIELVDHEVNGLLVEPKNAERLAEALARLMDDAQLRRKLADGGRATARTFEPYRVVALHERLFERLLADRRP</sequence>
<feature type="domain" description="Glycosyl transferase family 1" evidence="3">
    <location>
        <begin position="205"/>
        <end position="361"/>
    </location>
</feature>
<reference evidence="5 6" key="1">
    <citation type="journal article" date="2018" name="Int. J. Syst. Evol. Microbiol.">
        <title>Glycomyces paridis sp. nov., isolated from the medicinal plant Paris polyphylla.</title>
        <authorList>
            <person name="Fang X.M."/>
            <person name="Bai J.L."/>
            <person name="Su J."/>
            <person name="Zhao L.L."/>
            <person name="Liu H.Y."/>
            <person name="Ma B.P."/>
            <person name="Zhang Y.Q."/>
            <person name="Yu L.Y."/>
        </authorList>
    </citation>
    <scope>NUCLEOTIDE SEQUENCE [LARGE SCALE GENOMIC DNA]</scope>
    <source>
        <strain evidence="5 6">CPCC 204357</strain>
    </source>
</reference>
<dbReference type="Pfam" id="PF13439">
    <property type="entry name" value="Glyco_transf_4"/>
    <property type="match status" value="1"/>
</dbReference>
<keyword evidence="6" id="KW-1185">Reference proteome</keyword>
<accession>A0A4S8PMG9</accession>
<evidence type="ECO:0000313" key="5">
    <source>
        <dbReference type="EMBL" id="THV31967.1"/>
    </source>
</evidence>
<protein>
    <submittedName>
        <fullName evidence="5">Glycosyltransferase family 4 protein</fullName>
    </submittedName>
</protein>
<name>A0A4S8PMG9_9ACTN</name>
<evidence type="ECO:0000313" key="6">
    <source>
        <dbReference type="Proteomes" id="UP000305792"/>
    </source>
</evidence>
<dbReference type="Pfam" id="PF00534">
    <property type="entry name" value="Glycos_transf_1"/>
    <property type="match status" value="1"/>
</dbReference>
<dbReference type="InterPro" id="IPR028098">
    <property type="entry name" value="Glyco_trans_4-like_N"/>
</dbReference>
<evidence type="ECO:0000256" key="2">
    <source>
        <dbReference type="ARBA" id="ARBA00022679"/>
    </source>
</evidence>